<dbReference type="Pfam" id="PF01657">
    <property type="entry name" value="Stress-antifung"/>
    <property type="match status" value="1"/>
</dbReference>
<dbReference type="CDD" id="cd23509">
    <property type="entry name" value="Gnk2-like"/>
    <property type="match status" value="1"/>
</dbReference>
<keyword evidence="8" id="KW-0611">Plant defense</keyword>
<proteinExistence type="inferred from homology"/>
<dbReference type="GO" id="GO:0050832">
    <property type="term" value="P:defense response to fungus"/>
    <property type="evidence" value="ECO:0007669"/>
    <property type="project" value="UniProtKB-KW"/>
</dbReference>
<evidence type="ECO:0000256" key="5">
    <source>
        <dbReference type="ARBA" id="ARBA00022729"/>
    </source>
</evidence>
<dbReference type="Gene3D" id="3.30.430.20">
    <property type="entry name" value="Gnk2 domain, C-X8-C-X2-C motif"/>
    <property type="match status" value="1"/>
</dbReference>
<keyword evidence="9" id="KW-0965">Cell junction</keyword>
<dbReference type="FunFam" id="3.30.430.20:FF:000023">
    <property type="entry name" value="Antifungal protein ginkbilobin-2"/>
    <property type="match status" value="1"/>
</dbReference>
<evidence type="ECO:0000256" key="13">
    <source>
        <dbReference type="ARBA" id="ARBA00024184"/>
    </source>
</evidence>
<evidence type="ECO:0000256" key="6">
    <source>
        <dbReference type="ARBA" id="ARBA00022734"/>
    </source>
</evidence>
<evidence type="ECO:0000256" key="3">
    <source>
        <dbReference type="ARBA" id="ARBA00022577"/>
    </source>
</evidence>
<dbReference type="GO" id="GO:0005537">
    <property type="term" value="F:D-mannose binding"/>
    <property type="evidence" value="ECO:0007669"/>
    <property type="project" value="UniProtKB-KW"/>
</dbReference>
<evidence type="ECO:0000256" key="1">
    <source>
        <dbReference type="ARBA" id="ARBA00004251"/>
    </source>
</evidence>
<keyword evidence="12" id="KW-1015">Disulfide bond</keyword>
<accession>A0A2P2QWA2</accession>
<keyword evidence="5 15" id="KW-0732">Signal</keyword>
<keyword evidence="2" id="KW-0929">Antimicrobial</keyword>
<reference evidence="17" key="1">
    <citation type="submission" date="2018-02" db="EMBL/GenBank/DDBJ databases">
        <title>Rhizophora mucronata_Transcriptome.</title>
        <authorList>
            <person name="Meera S.P."/>
            <person name="Sreeshan A."/>
            <person name="Augustine A."/>
        </authorList>
    </citation>
    <scope>NUCLEOTIDE SEQUENCE</scope>
    <source>
        <tissue evidence="17">Leaf</tissue>
    </source>
</reference>
<evidence type="ECO:0000256" key="2">
    <source>
        <dbReference type="ARBA" id="ARBA00022529"/>
    </source>
</evidence>
<dbReference type="InterPro" id="IPR002902">
    <property type="entry name" value="GNK2"/>
</dbReference>
<dbReference type="EMBL" id="GGEC01090764">
    <property type="protein sequence ID" value="MBX71248.1"/>
    <property type="molecule type" value="Transcribed_RNA"/>
</dbReference>
<comment type="subcellular location">
    <subcellularLocation>
        <location evidence="13">Cell junction</location>
        <location evidence="13">Plasmodesma</location>
    </subcellularLocation>
    <subcellularLocation>
        <location evidence="1">Cell membrane</location>
        <topology evidence="1">Single-pass type I membrane protein</topology>
    </subcellularLocation>
</comment>
<feature type="domain" description="Gnk2-homologous" evidence="16">
    <location>
        <begin position="27"/>
        <end position="131"/>
    </location>
</feature>
<evidence type="ECO:0000256" key="10">
    <source>
        <dbReference type="ARBA" id="ARBA00023022"/>
    </source>
</evidence>
<feature type="signal peptide" evidence="15">
    <location>
        <begin position="1"/>
        <end position="23"/>
    </location>
</feature>
<dbReference type="InterPro" id="IPR038408">
    <property type="entry name" value="GNK2_sf"/>
</dbReference>
<evidence type="ECO:0000256" key="9">
    <source>
        <dbReference type="ARBA" id="ARBA00022949"/>
    </source>
</evidence>
<dbReference type="GO" id="GO:0031640">
    <property type="term" value="P:killing of cells of another organism"/>
    <property type="evidence" value="ECO:0007669"/>
    <property type="project" value="UniProtKB-KW"/>
</dbReference>
<dbReference type="GO" id="GO:0005886">
    <property type="term" value="C:plasma membrane"/>
    <property type="evidence" value="ECO:0007669"/>
    <property type="project" value="UniProtKB-SubCell"/>
</dbReference>
<dbReference type="GO" id="GO:0042742">
    <property type="term" value="P:defense response to bacterium"/>
    <property type="evidence" value="ECO:0007669"/>
    <property type="project" value="UniProtKB-KW"/>
</dbReference>
<organism evidence="17">
    <name type="scientific">Rhizophora mucronata</name>
    <name type="common">Asiatic mangrove</name>
    <dbReference type="NCBI Taxonomy" id="61149"/>
    <lineage>
        <taxon>Eukaryota</taxon>
        <taxon>Viridiplantae</taxon>
        <taxon>Streptophyta</taxon>
        <taxon>Embryophyta</taxon>
        <taxon>Tracheophyta</taxon>
        <taxon>Spermatophyta</taxon>
        <taxon>Magnoliopsida</taxon>
        <taxon>eudicotyledons</taxon>
        <taxon>Gunneridae</taxon>
        <taxon>Pentapetalae</taxon>
        <taxon>rosids</taxon>
        <taxon>fabids</taxon>
        <taxon>Malpighiales</taxon>
        <taxon>Rhizophoraceae</taxon>
        <taxon>Rhizophora</taxon>
    </lineage>
</organism>
<keyword evidence="11" id="KW-0465">Mannose-binding</keyword>
<evidence type="ECO:0000256" key="4">
    <source>
        <dbReference type="ARBA" id="ARBA00022581"/>
    </source>
</evidence>
<feature type="chain" id="PRO_5015149092" description="Gnk2-homologous domain-containing protein" evidence="15">
    <location>
        <begin position="24"/>
        <end position="133"/>
    </location>
</feature>
<evidence type="ECO:0000256" key="8">
    <source>
        <dbReference type="ARBA" id="ARBA00022821"/>
    </source>
</evidence>
<keyword evidence="6" id="KW-0430">Lectin</keyword>
<evidence type="ECO:0000259" key="16">
    <source>
        <dbReference type="PROSITE" id="PS51473"/>
    </source>
</evidence>
<protein>
    <recommendedName>
        <fullName evidence="16">Gnk2-homologous domain-containing protein</fullName>
    </recommendedName>
</protein>
<evidence type="ECO:0000256" key="15">
    <source>
        <dbReference type="SAM" id="SignalP"/>
    </source>
</evidence>
<name>A0A2P2QWA2_RHIMU</name>
<evidence type="ECO:0000256" key="14">
    <source>
        <dbReference type="ARBA" id="ARBA00038393"/>
    </source>
</evidence>
<evidence type="ECO:0000256" key="7">
    <source>
        <dbReference type="ARBA" id="ARBA00022737"/>
    </source>
</evidence>
<keyword evidence="3" id="KW-0295">Fungicide</keyword>
<keyword evidence="10" id="KW-0044">Antibiotic</keyword>
<dbReference type="PROSITE" id="PS51473">
    <property type="entry name" value="GNK2"/>
    <property type="match status" value="1"/>
</dbReference>
<dbReference type="GO" id="GO:0009506">
    <property type="term" value="C:plasmodesma"/>
    <property type="evidence" value="ECO:0007669"/>
    <property type="project" value="UniProtKB-SubCell"/>
</dbReference>
<dbReference type="AlphaFoldDB" id="A0A2P2QWA2"/>
<keyword evidence="7" id="KW-0677">Repeat</keyword>
<evidence type="ECO:0000256" key="12">
    <source>
        <dbReference type="ARBA" id="ARBA00023157"/>
    </source>
</evidence>
<comment type="similarity">
    <text evidence="14">Belongs to the cysteine-rich repeat secretory protein family. Plasmodesmata-located proteins (PDLD) subfamily.</text>
</comment>
<dbReference type="InterPro" id="IPR051378">
    <property type="entry name" value="Cell2Cell_Antifungal"/>
</dbReference>
<dbReference type="PANTHER" id="PTHR32080">
    <property type="entry name" value="ANTIFUNGAL PROTEIN GINKBILOBIN-2-LIKE"/>
    <property type="match status" value="1"/>
</dbReference>
<dbReference type="PANTHER" id="PTHR32080:SF54">
    <property type="entry name" value="GNK2-HOMOLOGOUS DOMAIN-CONTAINING PROTEIN"/>
    <property type="match status" value="1"/>
</dbReference>
<evidence type="ECO:0000256" key="11">
    <source>
        <dbReference type="ARBA" id="ARBA00023035"/>
    </source>
</evidence>
<evidence type="ECO:0000313" key="17">
    <source>
        <dbReference type="EMBL" id="MBX71248.1"/>
    </source>
</evidence>
<sequence length="133" mass="14697">MGFPPKFAVLLMGFLILCSLVRSVPNTTVISSLCNVDVYTHGDPFRVSLTYVLDDLETGTPTSKNYDYHNISPYPNAFAYGHATCDRNLSGSDCNTCVGSAKSRVLAHCQSRIGGRATLQDCKIRYEQYPFTE</sequence>
<keyword evidence="4" id="KW-0945">Host-virus interaction</keyword>